<dbReference type="PRINTS" id="PR00304">
    <property type="entry name" value="TCOMPLEXTCP1"/>
</dbReference>
<dbReference type="SUPFAM" id="SSF54849">
    <property type="entry name" value="GroEL-intermediate domain like"/>
    <property type="match status" value="1"/>
</dbReference>
<evidence type="ECO:0000256" key="2">
    <source>
        <dbReference type="ARBA" id="ARBA00008020"/>
    </source>
</evidence>
<evidence type="ECO:0000256" key="5">
    <source>
        <dbReference type="ARBA" id="ARBA00023186"/>
    </source>
</evidence>
<reference evidence="7 8" key="1">
    <citation type="submission" date="2018-06" db="EMBL/GenBank/DDBJ databases">
        <title>Draft genome sequence of hyperthermophilic methanogen Methanothermobacter tenebrarum sp. MCM-B 1447.</title>
        <authorList>
            <person name="Pore S.D."/>
            <person name="Dagar S."/>
            <person name="Dhakephalkar P.K."/>
        </authorList>
    </citation>
    <scope>NUCLEOTIDE SEQUENCE [LARGE SCALE GENOMIC DNA]</scope>
    <source>
        <strain evidence="7 8">MCM B 1447</strain>
    </source>
</reference>
<gene>
    <name evidence="7" type="ORF">DPC56_06660</name>
</gene>
<evidence type="ECO:0000256" key="4">
    <source>
        <dbReference type="ARBA" id="ARBA00022840"/>
    </source>
</evidence>
<keyword evidence="4 6" id="KW-0067">ATP-binding</keyword>
<proteinExistence type="inferred from homology"/>
<dbReference type="SUPFAM" id="SSF48592">
    <property type="entry name" value="GroEL equatorial domain-like"/>
    <property type="match status" value="1"/>
</dbReference>
<evidence type="ECO:0000256" key="3">
    <source>
        <dbReference type="ARBA" id="ARBA00022741"/>
    </source>
</evidence>
<dbReference type="Gene3D" id="3.30.260.10">
    <property type="entry name" value="TCP-1-like chaperonin intermediate domain"/>
    <property type="match status" value="1"/>
</dbReference>
<dbReference type="Gene3D" id="1.10.560.10">
    <property type="entry name" value="GroEL-like equatorial domain"/>
    <property type="match status" value="1"/>
</dbReference>
<dbReference type="InterPro" id="IPR053374">
    <property type="entry name" value="TCP-1_chaperonin"/>
</dbReference>
<evidence type="ECO:0000256" key="1">
    <source>
        <dbReference type="ARBA" id="ARBA00002462"/>
    </source>
</evidence>
<dbReference type="GO" id="GO:0140662">
    <property type="term" value="F:ATP-dependent protein folding chaperone"/>
    <property type="evidence" value="ECO:0007669"/>
    <property type="project" value="InterPro"/>
</dbReference>
<dbReference type="SUPFAM" id="SSF52029">
    <property type="entry name" value="GroEL apical domain-like"/>
    <property type="match status" value="1"/>
</dbReference>
<evidence type="ECO:0000313" key="8">
    <source>
        <dbReference type="Proteomes" id="UP000249782"/>
    </source>
</evidence>
<dbReference type="GO" id="GO:0005524">
    <property type="term" value="F:ATP binding"/>
    <property type="evidence" value="ECO:0007669"/>
    <property type="project" value="UniProtKB-KW"/>
</dbReference>
<dbReference type="Gene3D" id="3.50.7.10">
    <property type="entry name" value="GroEL"/>
    <property type="match status" value="1"/>
</dbReference>
<keyword evidence="5 6" id="KW-0143">Chaperone</keyword>
<feature type="non-terminal residue" evidence="7">
    <location>
        <position position="411"/>
    </location>
</feature>
<keyword evidence="8" id="KW-1185">Reference proteome</keyword>
<organism evidence="7 8">
    <name type="scientific">Methanothermobacter tenebrarum</name>
    <dbReference type="NCBI Taxonomy" id="680118"/>
    <lineage>
        <taxon>Archaea</taxon>
        <taxon>Methanobacteriati</taxon>
        <taxon>Methanobacteriota</taxon>
        <taxon>Methanomada group</taxon>
        <taxon>Methanobacteria</taxon>
        <taxon>Methanobacteriales</taxon>
        <taxon>Methanobacteriaceae</taxon>
        <taxon>Methanothermobacter</taxon>
    </lineage>
</organism>
<dbReference type="PROSITE" id="PS00750">
    <property type="entry name" value="TCP1_1"/>
    <property type="match status" value="1"/>
</dbReference>
<dbReference type="NCBIfam" id="NF041082">
    <property type="entry name" value="thermosome_alpha"/>
    <property type="match status" value="1"/>
</dbReference>
<dbReference type="PROSITE" id="PS00995">
    <property type="entry name" value="TCP1_3"/>
    <property type="match status" value="1"/>
</dbReference>
<evidence type="ECO:0000313" key="7">
    <source>
        <dbReference type="EMBL" id="RAO78781.1"/>
    </source>
</evidence>
<dbReference type="InterPro" id="IPR027410">
    <property type="entry name" value="TCP-1-like_intermed_sf"/>
</dbReference>
<dbReference type="Pfam" id="PF00118">
    <property type="entry name" value="Cpn60_TCP1"/>
    <property type="match status" value="1"/>
</dbReference>
<dbReference type="PROSITE" id="PS00751">
    <property type="entry name" value="TCP1_2"/>
    <property type="match status" value="1"/>
</dbReference>
<sequence>MAQLTGSQPIIILPKGTTRYVGKEAQRMNIVAGRILAETIRTTLGPKGMDKMLVDSLGDIVVTNDGVTILKEMDIAHPAAKMLVEVAKTQEDEVGDGTTTAVIITGELLKKADELLEMGVHPTIIVEGYRQAAKKAIEILDSIAINARDRDTLLKVAMTAMTGKGAEKARETLAELVVDAILQVEDNGEIDKDNINIQRILGGSVDDSMVVNGIAIDKGRADHAMPKRVENAKIALLKYPIEVKELETDAKIRLTDPSQMQAFIEQEERMIKDMVQKIIDSGANVLFCQKGIDDLALHYLSREGIYALKRVKKSDMKRLERATGAKLVTNIEDLTEEDLGEAGVVYEKKIFDELLTFVEDCKDPKALSIILRGSTRQVAEEVERAVEDAIGVVSATVEDEKVVAGGGAPEV</sequence>
<dbReference type="InterPro" id="IPR017998">
    <property type="entry name" value="Chaperone_TCP-1"/>
</dbReference>
<dbReference type="PANTHER" id="PTHR11353">
    <property type="entry name" value="CHAPERONIN"/>
    <property type="match status" value="1"/>
</dbReference>
<keyword evidence="3 6" id="KW-0547">Nucleotide-binding</keyword>
<evidence type="ECO:0000256" key="6">
    <source>
        <dbReference type="RuleBase" id="RU004187"/>
    </source>
</evidence>
<comment type="similarity">
    <text evidence="2 6">Belongs to the TCP-1 chaperonin family.</text>
</comment>
<dbReference type="EMBL" id="QLOE01000008">
    <property type="protein sequence ID" value="RAO78781.1"/>
    <property type="molecule type" value="Genomic_DNA"/>
</dbReference>
<dbReference type="OrthoDB" id="9362at2157"/>
<dbReference type="RefSeq" id="WP_112094298.1">
    <property type="nucleotide sequence ID" value="NZ_QLOE01000008.1"/>
</dbReference>
<dbReference type="GO" id="GO:0016887">
    <property type="term" value="F:ATP hydrolysis activity"/>
    <property type="evidence" value="ECO:0007669"/>
    <property type="project" value="InterPro"/>
</dbReference>
<comment type="caution">
    <text evidence="7">The sequence shown here is derived from an EMBL/GenBank/DDBJ whole genome shotgun (WGS) entry which is preliminary data.</text>
</comment>
<comment type="function">
    <text evidence="1">Molecular chaperone; binds unfolded polypeptides in vitro, and has a weak ATPase activity.</text>
</comment>
<dbReference type="InterPro" id="IPR002194">
    <property type="entry name" value="Chaperonin_TCP-1_CS"/>
</dbReference>
<protein>
    <submittedName>
        <fullName evidence="7">Thermosome subunit</fullName>
    </submittedName>
</protein>
<dbReference type="InterPro" id="IPR027409">
    <property type="entry name" value="GroEL-like_apical_dom_sf"/>
</dbReference>
<accession>A0A328PC95</accession>
<dbReference type="Proteomes" id="UP000249782">
    <property type="component" value="Unassembled WGS sequence"/>
</dbReference>
<dbReference type="AlphaFoldDB" id="A0A328PC95"/>
<dbReference type="GO" id="GO:0051082">
    <property type="term" value="F:unfolded protein binding"/>
    <property type="evidence" value="ECO:0007669"/>
    <property type="project" value="InterPro"/>
</dbReference>
<dbReference type="InterPro" id="IPR054827">
    <property type="entry name" value="thermosome_alpha"/>
</dbReference>
<dbReference type="InterPro" id="IPR002423">
    <property type="entry name" value="Cpn60/GroEL/TCP-1"/>
</dbReference>
<dbReference type="NCBIfam" id="NF041083">
    <property type="entry name" value="thermosome_beta"/>
    <property type="match status" value="1"/>
</dbReference>
<name>A0A328PC95_9EURY</name>
<dbReference type="InterPro" id="IPR027413">
    <property type="entry name" value="GROEL-like_equatorial_sf"/>
</dbReference>